<proteinExistence type="predicted"/>
<reference evidence="1" key="1">
    <citation type="submission" date="2019-11" db="EMBL/GenBank/DDBJ databases">
        <title>Nori genome reveals adaptations in red seaweeds to the harsh intertidal environment.</title>
        <authorList>
            <person name="Wang D."/>
            <person name="Mao Y."/>
        </authorList>
    </citation>
    <scope>NUCLEOTIDE SEQUENCE</scope>
    <source>
        <tissue evidence="1">Gametophyte</tissue>
    </source>
</reference>
<dbReference type="Proteomes" id="UP000798662">
    <property type="component" value="Chromosome 2"/>
</dbReference>
<protein>
    <submittedName>
        <fullName evidence="1">Uncharacterized protein</fullName>
    </submittedName>
</protein>
<comment type="caution">
    <text evidence="1">The sequence shown here is derived from an EMBL/GenBank/DDBJ whole genome shotgun (WGS) entry which is preliminary data.</text>
</comment>
<keyword evidence="2" id="KW-1185">Reference proteome</keyword>
<evidence type="ECO:0000313" key="1">
    <source>
        <dbReference type="EMBL" id="KAK1865578.1"/>
    </source>
</evidence>
<evidence type="ECO:0000313" key="2">
    <source>
        <dbReference type="Proteomes" id="UP000798662"/>
    </source>
</evidence>
<sequence length="799" mass="78808">MALQEDPARARPPTPPSAHTTPVSAPPPSPPPSRSGAGRSRPPPGGRYMSPPPSLPPPILPPDASGGGGGGEGGSVGGGGGGGEGARSGTGSAALASGRVDAVGGGDDGGADGRDYRAGAGDGGGDDGPGLRVGGGGGGGGSGGDGGGGSGGGGDARDRRDSGAGGGEGRASEGGDEGGAGGVVRTSFHVGDTVLAYYGPLLYEANVLEVLSGGEQLRVHFQGWRNSWDGVVAASAVLPHTSSNLMLAHELVRANVQQQPGGGGGGGGGDGGGRDATATTSATGGGGGGGRKRGPMGGSLADAPAPEGRVAKRGRPASDGRASGDSDGGGSGEHPAGANGSGGGAGGGVGGAGGGGGRSGGSGGHANGGAPLLSAPSWDLAALFKLPAPLKRQLVDDWEFVTKDHKRVPLPREPNVCSVLTGWLSESAGGGAGAGGGGLWGGGGAGSGSGSGGGGVGAGGGGGGAGQAGGGGGGGSGSGGGVSCGPAGAADRTSRDVAEGLREYFDAALPTILLYRVERPQYNAVMAAGGRGGSRLRPSKVYGAEHLLRLLVKLPDLLAAEEVEPTVLRAIAERVNDIARFMQKNARLLFCLDYEADAWAYVHHFAALRRPGVFLDVATNDPIALSNTYAFEACLGWTGVCVEALVRYHAGIYARRRRCELVPFCLANEAKGVTFIEAMDLSGIAATNKNTDGEAAWRVAVAPRRHLDCTTAADVLSHARLSRVDWMSLDVEGGELDVFRGIDWAAVTIDVITLEVETAGGEALTFLTDRGYTPIYCNPERPEEVMCIHPNVTLGQPSP</sequence>
<organism evidence="1 2">
    <name type="scientific">Pyropia yezoensis</name>
    <name type="common">Susabi-nori</name>
    <name type="synonym">Porphyra yezoensis</name>
    <dbReference type="NCBI Taxonomy" id="2788"/>
    <lineage>
        <taxon>Eukaryota</taxon>
        <taxon>Rhodophyta</taxon>
        <taxon>Bangiophyceae</taxon>
        <taxon>Bangiales</taxon>
        <taxon>Bangiaceae</taxon>
        <taxon>Pyropia</taxon>
    </lineage>
</organism>
<accession>A0ACC3C737</accession>
<gene>
    <name evidence="1" type="ORF">I4F81_008107</name>
</gene>
<dbReference type="EMBL" id="CM020619">
    <property type="protein sequence ID" value="KAK1865578.1"/>
    <property type="molecule type" value="Genomic_DNA"/>
</dbReference>
<name>A0ACC3C737_PYRYE</name>